<protein>
    <submittedName>
        <fullName evidence="1">Uncharacterized protein</fullName>
    </submittedName>
</protein>
<gene>
    <name evidence="1" type="ORF">GFER_09185</name>
</gene>
<comment type="caution">
    <text evidence="1">The sequence shown here is derived from an EMBL/GenBank/DDBJ whole genome shotgun (WGS) entry which is preliminary data.</text>
</comment>
<evidence type="ECO:0000313" key="1">
    <source>
        <dbReference type="EMBL" id="KIH76400.1"/>
    </source>
</evidence>
<evidence type="ECO:0000313" key="2">
    <source>
        <dbReference type="Proteomes" id="UP000035068"/>
    </source>
</evidence>
<dbReference type="EMBL" id="JWJD01000003">
    <property type="protein sequence ID" value="KIH76400.1"/>
    <property type="molecule type" value="Genomic_DNA"/>
</dbReference>
<dbReference type="Proteomes" id="UP000035068">
    <property type="component" value="Unassembled WGS sequence"/>
</dbReference>
<dbReference type="AlphaFoldDB" id="A0A0C2HN63"/>
<dbReference type="RefSeq" id="WP_040098859.1">
    <property type="nucleotide sequence ID" value="NZ_JWJD01000003.1"/>
</dbReference>
<sequence>MQHAIFLARPEDRFPAGYERIYFGSEFCPWNFPSLSEIEGAIDAARRAGLHFTLATPVLAEDFLPRLKQVLAGISPRLEAGDEILISDWGALALARAACPDVSLVLGRVLSGQKRGPQIVDLDLTPAARAYFQGGAWYGSDAREVLDELLIARIEIDNLLQGVAPLAGGGASLHFPYLFVTSTRSCPWREPGDGGPCRAACGEVFRLTSPRETVPLLQCGNTQFIRNDQLPAAPETLGIDRLVFHPCLPR</sequence>
<keyword evidence="2" id="KW-1185">Reference proteome</keyword>
<proteinExistence type="predicted"/>
<name>A0A0C2HN63_9BACT</name>
<accession>A0A0C2HN63</accession>
<organism evidence="1 2">
    <name type="scientific">Geoalkalibacter ferrihydriticus DSM 17813</name>
    <dbReference type="NCBI Taxonomy" id="1121915"/>
    <lineage>
        <taxon>Bacteria</taxon>
        <taxon>Pseudomonadati</taxon>
        <taxon>Thermodesulfobacteriota</taxon>
        <taxon>Desulfuromonadia</taxon>
        <taxon>Desulfuromonadales</taxon>
        <taxon>Geoalkalibacteraceae</taxon>
        <taxon>Geoalkalibacter</taxon>
    </lineage>
</organism>
<reference evidence="1 2" key="1">
    <citation type="submission" date="2014-12" db="EMBL/GenBank/DDBJ databases">
        <title>Genomes of Geoalkalibacter ferrihydriticus and Geoalkalibacter subterraneus, two haloalkaliphilic metal-reducing members of the Geobacteraceae.</title>
        <authorList>
            <person name="Badalamenti J.P."/>
            <person name="Torres C.I."/>
            <person name="Krajmalnik-Brown R."/>
            <person name="Bond D.R."/>
        </authorList>
    </citation>
    <scope>NUCLEOTIDE SEQUENCE [LARGE SCALE GENOMIC DNA]</scope>
    <source>
        <strain evidence="1 2">DSM 17813</strain>
    </source>
</reference>